<evidence type="ECO:0000313" key="9">
    <source>
        <dbReference type="EMBL" id="KAK8074382.1"/>
    </source>
</evidence>
<keyword evidence="10" id="KW-1185">Reference proteome</keyword>
<reference evidence="9 10" key="1">
    <citation type="submission" date="2023-01" db="EMBL/GenBank/DDBJ databases">
        <title>Analysis of 21 Apiospora genomes using comparative genomics revels a genus with tremendous synthesis potential of carbohydrate active enzymes and secondary metabolites.</title>
        <authorList>
            <person name="Sorensen T."/>
        </authorList>
    </citation>
    <scope>NUCLEOTIDE SEQUENCE [LARGE SCALE GENOMIC DNA]</scope>
    <source>
        <strain evidence="9 10">CBS 114990</strain>
    </source>
</reference>
<feature type="transmembrane region" description="Helical" evidence="7">
    <location>
        <begin position="636"/>
        <end position="663"/>
    </location>
</feature>
<sequence length="683" mass="75867">MSAAKSSGDFRVLIVGGSIAGLVLAHSLHRAGIDYLVLEARDRIDPQVGASLGLFSNGARVLDQLGVYDNILECTDPLVWYDTLTGEGSLVQRDDSLRLIQKRTGYPVTFLERRQVLKALYDHAPKREKILTGKKVVSARNLADGVEVRCEDGTSYTGSVVAGADGVHSRIRRAMWEHAEHNGALRLLKTDKQAMFADYRCLYGMSSPVPGLQKQNLYRTFNKGWSFLVVVGKDQCCFWFVFEKMNARCQPPNMPRYTESDQTEFVKPFLKRFVAQGVTFDELWQRKTAATLSVLEEAQYRHWTYDRLVCLGDSIHKMTPNIGQGGNWAIESAAALTNKLHAMLKKTQRPTADQIRTALSSYEQSRQARTKEVCTTASFATRFEAFDKFWHKFMALYIVPHAGDMLVDVHCQAVAEAVTLDFLPPPKFASGEETIFQASQSDSGAQEHFAWRIMRATPLLALCIASHYSLKPAGSVSLTGQDSEATRTAMVSLAGDLLSLHVVALVESARRGNMMTAATFWPLFGLIGYWCGAGYALPMHLYFFLHYVQCSPDRYAAPDNRLVPVHYARSSIVATGASFLLAAAYTSQPWQEPLSLADLVLEQLSKRQHLLAIGGALFWAFLHLRDLKSMGRLEASWFKVLGVLGGMAAVFGPGAALALAWAWREESLARKIQPNKAYKSVAK</sequence>
<dbReference type="RefSeq" id="XP_066665322.1">
    <property type="nucleotide sequence ID" value="XM_066813360.1"/>
</dbReference>
<keyword evidence="6" id="KW-0560">Oxidoreductase</keyword>
<keyword evidence="7" id="KW-1133">Transmembrane helix</keyword>
<dbReference type="InterPro" id="IPR050562">
    <property type="entry name" value="FAD_mOase_fung"/>
</dbReference>
<evidence type="ECO:0000256" key="5">
    <source>
        <dbReference type="ARBA" id="ARBA00022827"/>
    </source>
</evidence>
<evidence type="ECO:0000256" key="4">
    <source>
        <dbReference type="ARBA" id="ARBA00022630"/>
    </source>
</evidence>
<dbReference type="InterPro" id="IPR036188">
    <property type="entry name" value="FAD/NAD-bd_sf"/>
</dbReference>
<keyword evidence="7" id="KW-0812">Transmembrane</keyword>
<dbReference type="PRINTS" id="PR00420">
    <property type="entry name" value="RNGMNOXGNASE"/>
</dbReference>
<name>A0ABR1VT93_9PEZI</name>
<dbReference type="PANTHER" id="PTHR47356">
    <property type="entry name" value="FAD-DEPENDENT MONOOXYGENASE ASQG-RELATED"/>
    <property type="match status" value="1"/>
</dbReference>
<dbReference type="PANTHER" id="PTHR47356:SF2">
    <property type="entry name" value="FAD-BINDING DOMAIN-CONTAINING PROTEIN-RELATED"/>
    <property type="match status" value="1"/>
</dbReference>
<proteinExistence type="inferred from homology"/>
<feature type="domain" description="FAD-binding" evidence="8">
    <location>
        <begin position="10"/>
        <end position="375"/>
    </location>
</feature>
<dbReference type="EMBL" id="JAQQWN010000007">
    <property type="protein sequence ID" value="KAK8074382.1"/>
    <property type="molecule type" value="Genomic_DNA"/>
</dbReference>
<gene>
    <name evidence="9" type="ORF">PG997_009045</name>
</gene>
<evidence type="ECO:0000259" key="8">
    <source>
        <dbReference type="Pfam" id="PF01494"/>
    </source>
</evidence>
<dbReference type="Pfam" id="PF01494">
    <property type="entry name" value="FAD_binding_3"/>
    <property type="match status" value="1"/>
</dbReference>
<comment type="similarity">
    <text evidence="3">Belongs to the paxM FAD-dependent monooxygenase family.</text>
</comment>
<keyword evidence="5" id="KW-0274">FAD</keyword>
<keyword evidence="9" id="KW-0503">Monooxygenase</keyword>
<evidence type="ECO:0000256" key="2">
    <source>
        <dbReference type="ARBA" id="ARBA00005179"/>
    </source>
</evidence>
<accession>A0ABR1VT93</accession>
<dbReference type="SUPFAM" id="SSF51905">
    <property type="entry name" value="FAD/NAD(P)-binding domain"/>
    <property type="match status" value="1"/>
</dbReference>
<organism evidence="9 10">
    <name type="scientific">Apiospora hydei</name>
    <dbReference type="NCBI Taxonomy" id="1337664"/>
    <lineage>
        <taxon>Eukaryota</taxon>
        <taxon>Fungi</taxon>
        <taxon>Dikarya</taxon>
        <taxon>Ascomycota</taxon>
        <taxon>Pezizomycotina</taxon>
        <taxon>Sordariomycetes</taxon>
        <taxon>Xylariomycetidae</taxon>
        <taxon>Amphisphaeriales</taxon>
        <taxon>Apiosporaceae</taxon>
        <taxon>Apiospora</taxon>
    </lineage>
</organism>
<feature type="transmembrane region" description="Helical" evidence="7">
    <location>
        <begin position="520"/>
        <end position="545"/>
    </location>
</feature>
<protein>
    <submittedName>
        <fullName evidence="9">Monooxygenase</fullName>
    </submittedName>
</protein>
<comment type="caution">
    <text evidence="9">The sequence shown here is derived from an EMBL/GenBank/DDBJ whole genome shotgun (WGS) entry which is preliminary data.</text>
</comment>
<comment type="pathway">
    <text evidence="2">Secondary metabolite biosynthesis.</text>
</comment>
<keyword evidence="4" id="KW-0285">Flavoprotein</keyword>
<evidence type="ECO:0000256" key="7">
    <source>
        <dbReference type="SAM" id="Phobius"/>
    </source>
</evidence>
<dbReference type="GO" id="GO:0004497">
    <property type="term" value="F:monooxygenase activity"/>
    <property type="evidence" value="ECO:0007669"/>
    <property type="project" value="UniProtKB-KW"/>
</dbReference>
<dbReference type="Gene3D" id="3.50.50.60">
    <property type="entry name" value="FAD/NAD(P)-binding domain"/>
    <property type="match status" value="1"/>
</dbReference>
<keyword evidence="7" id="KW-0472">Membrane</keyword>
<evidence type="ECO:0000313" key="10">
    <source>
        <dbReference type="Proteomes" id="UP001433268"/>
    </source>
</evidence>
<dbReference type="Proteomes" id="UP001433268">
    <property type="component" value="Unassembled WGS sequence"/>
</dbReference>
<evidence type="ECO:0000256" key="6">
    <source>
        <dbReference type="ARBA" id="ARBA00023002"/>
    </source>
</evidence>
<dbReference type="InterPro" id="IPR002938">
    <property type="entry name" value="FAD-bd"/>
</dbReference>
<feature type="transmembrane region" description="Helical" evidence="7">
    <location>
        <begin position="566"/>
        <end position="587"/>
    </location>
</feature>
<comment type="cofactor">
    <cofactor evidence="1">
        <name>FAD</name>
        <dbReference type="ChEBI" id="CHEBI:57692"/>
    </cofactor>
</comment>
<evidence type="ECO:0000256" key="3">
    <source>
        <dbReference type="ARBA" id="ARBA00007992"/>
    </source>
</evidence>
<dbReference type="GeneID" id="92046420"/>
<evidence type="ECO:0000256" key="1">
    <source>
        <dbReference type="ARBA" id="ARBA00001974"/>
    </source>
</evidence>